<dbReference type="KEGG" id="bse:Bsel_0516"/>
<keyword evidence="2" id="KW-0472">Membrane</keyword>
<organism evidence="3 4">
    <name type="scientific">Bacillus selenitireducens (strain ATCC 700615 / DSM 15326 / MLS10)</name>
    <dbReference type="NCBI Taxonomy" id="439292"/>
    <lineage>
        <taxon>Bacteria</taxon>
        <taxon>Bacillati</taxon>
        <taxon>Bacillota</taxon>
        <taxon>Bacilli</taxon>
        <taxon>Bacillales</taxon>
        <taxon>Bacillaceae</taxon>
        <taxon>Salisediminibacterium</taxon>
    </lineage>
</organism>
<keyword evidence="2" id="KW-1133">Transmembrane helix</keyword>
<dbReference type="AlphaFoldDB" id="D6XXX9"/>
<accession>D6XXX9</accession>
<dbReference type="OrthoDB" id="2965336at2"/>
<dbReference type="HOGENOM" id="CLU_688225_0_0_9"/>
<feature type="region of interest" description="Disordered" evidence="1">
    <location>
        <begin position="81"/>
        <end position="132"/>
    </location>
</feature>
<dbReference type="STRING" id="439292.Bsel_0516"/>
<feature type="transmembrane region" description="Helical" evidence="2">
    <location>
        <begin position="52"/>
        <end position="75"/>
    </location>
</feature>
<evidence type="ECO:0000256" key="2">
    <source>
        <dbReference type="SAM" id="Phobius"/>
    </source>
</evidence>
<evidence type="ECO:0000256" key="1">
    <source>
        <dbReference type="SAM" id="MobiDB-lite"/>
    </source>
</evidence>
<dbReference type="Proteomes" id="UP000000271">
    <property type="component" value="Chromosome"/>
</dbReference>
<name>D6XXX9_BACIE</name>
<proteinExistence type="predicted"/>
<keyword evidence="4" id="KW-1185">Reference proteome</keyword>
<dbReference type="EMBL" id="CP001791">
    <property type="protein sequence ID" value="ADH98052.1"/>
    <property type="molecule type" value="Genomic_DNA"/>
</dbReference>
<keyword evidence="2" id="KW-0812">Transmembrane</keyword>
<evidence type="ECO:0008006" key="5">
    <source>
        <dbReference type="Google" id="ProtNLM"/>
    </source>
</evidence>
<dbReference type="RefSeq" id="WP_013171481.1">
    <property type="nucleotide sequence ID" value="NC_014219.1"/>
</dbReference>
<evidence type="ECO:0000313" key="4">
    <source>
        <dbReference type="Proteomes" id="UP000000271"/>
    </source>
</evidence>
<protein>
    <recommendedName>
        <fullName evidence="5">GerMN domain-containing protein</fullName>
    </recommendedName>
</protein>
<sequence length="400" mass="43377">MTKRWSDEDIEKTLTKMPAVEDSRSKNDLMEAIEAKSGGQLQMRSSKKKKRAFVVPSIATAAAILLIAILLPSLFNQGLPISSDENAATDDMAVTSDDGDEEMTDNAGNTAEDTPLNEPESEDAGVATDNGDDGEAAIMESLPSAYPVFSVEVITRESDFVVGVSPYIQDSEEVLGDAVLSTFHTNDPTSNGAFAALESVTVDEGEAALMFSEESLVSLTSSEHQIIESFFDEIFTLYGISTYRFETPEGPGIQFGQVGEVIEADVTEENRGYYLAEEEGQTLLLSARAAGADMTGGNGELLDLETLISRMTDEEIEDDFFHPVTDTGLTILSVSMSADEVTLTYEAGPEVTPEDRELFYQAFRYAVNTYGIDELTLIDDESGETIVFTFEGGTMLVEDK</sequence>
<gene>
    <name evidence="3" type="ordered locus">Bsel_0516</name>
</gene>
<reference evidence="3" key="1">
    <citation type="submission" date="2009-10" db="EMBL/GenBank/DDBJ databases">
        <title>Complete sequence of Bacillus selenitireducens MLS10.</title>
        <authorList>
            <consortium name="US DOE Joint Genome Institute"/>
            <person name="Lucas S."/>
            <person name="Copeland A."/>
            <person name="Lapidus A."/>
            <person name="Glavina del Rio T."/>
            <person name="Dalin E."/>
            <person name="Tice H."/>
            <person name="Bruce D."/>
            <person name="Goodwin L."/>
            <person name="Pitluck S."/>
            <person name="Sims D."/>
            <person name="Brettin T."/>
            <person name="Detter J.C."/>
            <person name="Han C."/>
            <person name="Larimer F."/>
            <person name="Land M."/>
            <person name="Hauser L."/>
            <person name="Kyrpides N."/>
            <person name="Ovchinnikova G."/>
            <person name="Stolz J."/>
        </authorList>
    </citation>
    <scope>NUCLEOTIDE SEQUENCE [LARGE SCALE GENOMIC DNA]</scope>
    <source>
        <strain evidence="3">MLS10</strain>
    </source>
</reference>
<evidence type="ECO:0000313" key="3">
    <source>
        <dbReference type="EMBL" id="ADH98052.1"/>
    </source>
</evidence>